<protein>
    <submittedName>
        <fullName evidence="1">Uncharacterized protein</fullName>
    </submittedName>
</protein>
<evidence type="ECO:0000313" key="1">
    <source>
        <dbReference type="EMBL" id="AUB31776.1"/>
    </source>
</evidence>
<dbReference type="Proteomes" id="UP000231823">
    <property type="component" value="Chromosome"/>
</dbReference>
<dbReference type="RefSeq" id="WP_100916745.1">
    <property type="nucleotide sequence ID" value="NZ_CP025057.1"/>
</dbReference>
<sequence>MNILLGLVASVGLTSPSTASIINSTNSAHILSIDSSEKVDLTKIKIETTYVDVKNVKLETEEDMLKFLIYEIMDSADNDDVYDALYDFLENRNYWELSGYDFKIPEPEEVIETKLRFRALSENELFKGHLTANLVITNSTTVNPEPEKLANYITQSDIGFIYNPNENKIRETLMKENPKLKNYMFSLTNFKYSEVTLVGLYEFAGQEETINYRSGLEFEDQFRSRDLFVEAYNSTQYDSQTFKVVHYPVFGMNDFLSHFKFFSFEFSALSAIEDKNSLITQYHNGIVKYQINSGPYKLWDREYYGSVNWNFSKGYVRSITFTNRIEFEFKIEVKAYASWINTYYSRAKAKLNVVNIFIL</sequence>
<organism evidence="1 2">
    <name type="scientific">Spiroplasma floricola 23-6</name>
    <dbReference type="NCBI Taxonomy" id="1336749"/>
    <lineage>
        <taxon>Bacteria</taxon>
        <taxon>Bacillati</taxon>
        <taxon>Mycoplasmatota</taxon>
        <taxon>Mollicutes</taxon>
        <taxon>Entomoplasmatales</taxon>
        <taxon>Spiroplasmataceae</taxon>
        <taxon>Spiroplasma</taxon>
    </lineage>
</organism>
<dbReference type="EMBL" id="CP025057">
    <property type="protein sequence ID" value="AUB31776.1"/>
    <property type="molecule type" value="Genomic_DNA"/>
</dbReference>
<proteinExistence type="predicted"/>
<gene>
    <name evidence="1" type="ORF">SFLOR_v1c07280</name>
</gene>
<dbReference type="KEGG" id="sfz:SFLOR_v1c07280"/>
<name>A0A2K8SE93_9MOLU</name>
<accession>A0A2K8SE93</accession>
<reference evidence="1 2" key="1">
    <citation type="submission" date="2017-12" db="EMBL/GenBank/DDBJ databases">
        <title>Complete genome sequence of Spiroplasma floricola 23-6 (ATCC 29989).</title>
        <authorList>
            <person name="Tsai Y.-M."/>
            <person name="Wu P.-S."/>
            <person name="Lo W.-S."/>
            <person name="Kuo C.-H."/>
        </authorList>
    </citation>
    <scope>NUCLEOTIDE SEQUENCE [LARGE SCALE GENOMIC DNA]</scope>
    <source>
        <strain evidence="1 2">23-6</strain>
    </source>
</reference>
<keyword evidence="2" id="KW-1185">Reference proteome</keyword>
<dbReference type="OrthoDB" id="389210at2"/>
<evidence type="ECO:0000313" key="2">
    <source>
        <dbReference type="Proteomes" id="UP000231823"/>
    </source>
</evidence>
<dbReference type="AlphaFoldDB" id="A0A2K8SE93"/>